<evidence type="ECO:0000313" key="4">
    <source>
        <dbReference type="Proteomes" id="UP000250434"/>
    </source>
</evidence>
<feature type="compositionally biased region" description="Low complexity" evidence="2">
    <location>
        <begin position="182"/>
        <end position="195"/>
    </location>
</feature>
<reference evidence="3 4" key="1">
    <citation type="submission" date="2016-04" db="EMBL/GenBank/DDBJ databases">
        <title>Complete genome sequence and analysis of deep-sea sediment isolate, Amycolatopsis sp. WP1.</title>
        <authorList>
            <person name="Wang H."/>
            <person name="Chen S."/>
            <person name="Wu Q."/>
        </authorList>
    </citation>
    <scope>NUCLEOTIDE SEQUENCE [LARGE SCALE GENOMIC DNA]</scope>
    <source>
        <strain evidence="3 4">WP1</strain>
    </source>
</reference>
<feature type="compositionally biased region" description="Gly residues" evidence="2">
    <location>
        <begin position="232"/>
        <end position="253"/>
    </location>
</feature>
<keyword evidence="1" id="KW-0175">Coiled coil</keyword>
<sequence length="268" mass="26871">MTHPALQKAMDACRPLSAAAHQLGAADPLEVLAHIDCDPEAIRSYAEELRVTIADLDKAIDQEKATIAELKQEEGEGSEAAIAEAEKELAELETDRKELVAIVDQISRVAGEMEQLVISTSEQICGIANGARPAAEAVAAGTAEAEDEERVIKAINEIIGLAQHFQQQVDQLREKFKSLLPEPGEAEAGSGSPGSAEGGTQGGAEGGVEQGGGAEGGTQGGSEGGVERGDGGEGGVEQGGGAEGGVGRGGDGEGQQAPSGGAGAGGGN</sequence>
<keyword evidence="4" id="KW-1185">Reference proteome</keyword>
<accession>A0A344LF22</accession>
<name>A0A344LF22_9PSEU</name>
<dbReference type="EMBL" id="CP015163">
    <property type="protein sequence ID" value="AXB46646.1"/>
    <property type="molecule type" value="Genomic_DNA"/>
</dbReference>
<dbReference type="OrthoDB" id="3691995at2"/>
<evidence type="ECO:0000256" key="2">
    <source>
        <dbReference type="SAM" id="MobiDB-lite"/>
    </source>
</evidence>
<dbReference type="AlphaFoldDB" id="A0A344LF22"/>
<protein>
    <recommendedName>
        <fullName evidence="5">Methyl-accepting transducer domain-containing protein</fullName>
    </recommendedName>
</protein>
<dbReference type="KEGG" id="aab:A4R43_32890"/>
<feature type="region of interest" description="Disordered" evidence="2">
    <location>
        <begin position="182"/>
        <end position="268"/>
    </location>
</feature>
<evidence type="ECO:0008006" key="5">
    <source>
        <dbReference type="Google" id="ProtNLM"/>
    </source>
</evidence>
<feature type="compositionally biased region" description="Gly residues" evidence="2">
    <location>
        <begin position="196"/>
        <end position="224"/>
    </location>
</feature>
<proteinExistence type="predicted"/>
<dbReference type="Proteomes" id="UP000250434">
    <property type="component" value="Chromosome"/>
</dbReference>
<evidence type="ECO:0000256" key="1">
    <source>
        <dbReference type="SAM" id="Coils"/>
    </source>
</evidence>
<dbReference type="RefSeq" id="WP_113695713.1">
    <property type="nucleotide sequence ID" value="NZ_CP015163.1"/>
</dbReference>
<feature type="coiled-coil region" evidence="1">
    <location>
        <begin position="46"/>
        <end position="102"/>
    </location>
</feature>
<organism evidence="3 4">
    <name type="scientific">Amycolatopsis albispora</name>
    <dbReference type="NCBI Taxonomy" id="1804986"/>
    <lineage>
        <taxon>Bacteria</taxon>
        <taxon>Bacillati</taxon>
        <taxon>Actinomycetota</taxon>
        <taxon>Actinomycetes</taxon>
        <taxon>Pseudonocardiales</taxon>
        <taxon>Pseudonocardiaceae</taxon>
        <taxon>Amycolatopsis</taxon>
    </lineage>
</organism>
<evidence type="ECO:0000313" key="3">
    <source>
        <dbReference type="EMBL" id="AXB46646.1"/>
    </source>
</evidence>
<gene>
    <name evidence="3" type="ORF">A4R43_32890</name>
</gene>